<reference evidence="2 3" key="2">
    <citation type="journal article" date="2017" name="Front. Plant Sci.">
        <title>Gene Classification and Mining of Molecular Markers Useful in Red Clover (Trifolium pratense) Breeding.</title>
        <authorList>
            <person name="Istvanek J."/>
            <person name="Dluhosova J."/>
            <person name="Dluhos P."/>
            <person name="Patkova L."/>
            <person name="Nedelnik J."/>
            <person name="Repkova J."/>
        </authorList>
    </citation>
    <scope>NUCLEOTIDE SEQUENCE [LARGE SCALE GENOMIC DNA]</scope>
    <source>
        <strain evidence="3">cv. Tatra</strain>
        <tissue evidence="2">Young leaves</tissue>
    </source>
</reference>
<name>A0A2K3K0S1_TRIPR</name>
<feature type="compositionally biased region" description="Low complexity" evidence="1">
    <location>
        <begin position="53"/>
        <end position="63"/>
    </location>
</feature>
<protein>
    <submittedName>
        <fullName evidence="2">Uncharacterized protein</fullName>
    </submittedName>
</protein>
<feature type="region of interest" description="Disordered" evidence="1">
    <location>
        <begin position="103"/>
        <end position="123"/>
    </location>
</feature>
<dbReference type="AlphaFoldDB" id="A0A2K3K0S1"/>
<evidence type="ECO:0000313" key="2">
    <source>
        <dbReference type="EMBL" id="PNX59905.1"/>
    </source>
</evidence>
<organism evidence="2 3">
    <name type="scientific">Trifolium pratense</name>
    <name type="common">Red clover</name>
    <dbReference type="NCBI Taxonomy" id="57577"/>
    <lineage>
        <taxon>Eukaryota</taxon>
        <taxon>Viridiplantae</taxon>
        <taxon>Streptophyta</taxon>
        <taxon>Embryophyta</taxon>
        <taxon>Tracheophyta</taxon>
        <taxon>Spermatophyta</taxon>
        <taxon>Magnoliopsida</taxon>
        <taxon>eudicotyledons</taxon>
        <taxon>Gunneridae</taxon>
        <taxon>Pentapetalae</taxon>
        <taxon>rosids</taxon>
        <taxon>fabids</taxon>
        <taxon>Fabales</taxon>
        <taxon>Fabaceae</taxon>
        <taxon>Papilionoideae</taxon>
        <taxon>50 kb inversion clade</taxon>
        <taxon>NPAAA clade</taxon>
        <taxon>Hologalegina</taxon>
        <taxon>IRL clade</taxon>
        <taxon>Trifolieae</taxon>
        <taxon>Trifolium</taxon>
    </lineage>
</organism>
<proteinExistence type="predicted"/>
<feature type="compositionally biased region" description="Basic and acidic residues" evidence="1">
    <location>
        <begin position="1"/>
        <end position="13"/>
    </location>
</feature>
<accession>A0A2K3K0S1</accession>
<feature type="region of interest" description="Disordered" evidence="1">
    <location>
        <begin position="1"/>
        <end position="88"/>
    </location>
</feature>
<evidence type="ECO:0000313" key="3">
    <source>
        <dbReference type="Proteomes" id="UP000236291"/>
    </source>
</evidence>
<feature type="non-terminal residue" evidence="2">
    <location>
        <position position="123"/>
    </location>
</feature>
<gene>
    <name evidence="2" type="ORF">L195_g059919</name>
</gene>
<feature type="non-terminal residue" evidence="2">
    <location>
        <position position="1"/>
    </location>
</feature>
<dbReference type="Proteomes" id="UP000236291">
    <property type="component" value="Unassembled WGS sequence"/>
</dbReference>
<reference evidence="2 3" key="1">
    <citation type="journal article" date="2014" name="Am. J. Bot.">
        <title>Genome assembly and annotation for red clover (Trifolium pratense; Fabaceae).</title>
        <authorList>
            <person name="Istvanek J."/>
            <person name="Jaros M."/>
            <person name="Krenek A."/>
            <person name="Repkova J."/>
        </authorList>
    </citation>
    <scope>NUCLEOTIDE SEQUENCE [LARGE SCALE GENOMIC DNA]</scope>
    <source>
        <strain evidence="3">cv. Tatra</strain>
        <tissue evidence="2">Young leaves</tissue>
    </source>
</reference>
<sequence length="123" mass="13384">ERQYNSTHLDESKVLINASDSRRGQGRGRGAGSYSPNNGGNRKHGFPPHYGRNSAANNASLQASEEREDNDDTKSTRDNNNDSSFGFTREEYNQLVNLLHASKSNNSNASSSKVNIASGHVTS</sequence>
<dbReference type="EMBL" id="ASHM01134046">
    <property type="protein sequence ID" value="PNX59905.1"/>
    <property type="molecule type" value="Genomic_DNA"/>
</dbReference>
<evidence type="ECO:0000256" key="1">
    <source>
        <dbReference type="SAM" id="MobiDB-lite"/>
    </source>
</evidence>
<comment type="caution">
    <text evidence="2">The sequence shown here is derived from an EMBL/GenBank/DDBJ whole genome shotgun (WGS) entry which is preliminary data.</text>
</comment>